<feature type="transmembrane region" description="Helical" evidence="1">
    <location>
        <begin position="49"/>
        <end position="69"/>
    </location>
</feature>
<dbReference type="OMA" id="FATYSAM"/>
<dbReference type="RefSeq" id="XP_002771185.1">
    <property type="nucleotide sequence ID" value="XM_002771139.1"/>
</dbReference>
<feature type="transmembrane region" description="Helical" evidence="1">
    <location>
        <begin position="99"/>
        <end position="119"/>
    </location>
</feature>
<evidence type="ECO:0000313" key="2">
    <source>
        <dbReference type="EMBL" id="EER03001.1"/>
    </source>
</evidence>
<dbReference type="Gene3D" id="3.80.10.10">
    <property type="entry name" value="Ribonuclease Inhibitor"/>
    <property type="match status" value="1"/>
</dbReference>
<keyword evidence="1" id="KW-1133">Transmembrane helix</keyword>
<evidence type="ECO:0000256" key="1">
    <source>
        <dbReference type="SAM" id="Phobius"/>
    </source>
</evidence>
<keyword evidence="1" id="KW-0812">Transmembrane</keyword>
<organism evidence="3">
    <name type="scientific">Perkinsus marinus (strain ATCC 50983 / TXsc)</name>
    <dbReference type="NCBI Taxonomy" id="423536"/>
    <lineage>
        <taxon>Eukaryota</taxon>
        <taxon>Sar</taxon>
        <taxon>Alveolata</taxon>
        <taxon>Perkinsozoa</taxon>
        <taxon>Perkinsea</taxon>
        <taxon>Perkinsida</taxon>
        <taxon>Perkinsidae</taxon>
        <taxon>Perkinsus</taxon>
    </lineage>
</organism>
<evidence type="ECO:0000313" key="3">
    <source>
        <dbReference type="Proteomes" id="UP000007800"/>
    </source>
</evidence>
<dbReference type="GeneID" id="9051583"/>
<protein>
    <submittedName>
        <fullName evidence="2">Uncharacterized protein</fullName>
    </submittedName>
</protein>
<dbReference type="OrthoDB" id="426788at2759"/>
<dbReference type="InParanoid" id="C5LJU2"/>
<dbReference type="Proteomes" id="UP000007800">
    <property type="component" value="Unassembled WGS sequence"/>
</dbReference>
<reference evidence="2 3" key="1">
    <citation type="submission" date="2008-07" db="EMBL/GenBank/DDBJ databases">
        <authorList>
            <person name="El-Sayed N."/>
            <person name="Caler E."/>
            <person name="Inman J."/>
            <person name="Amedeo P."/>
            <person name="Hass B."/>
            <person name="Wortman J."/>
        </authorList>
    </citation>
    <scope>NUCLEOTIDE SEQUENCE [LARGE SCALE GENOMIC DNA]</scope>
    <source>
        <strain evidence="3">ATCC 50983 / TXsc</strain>
    </source>
</reference>
<gene>
    <name evidence="2" type="ORF">Pmar_PMAR015385</name>
</gene>
<dbReference type="InterPro" id="IPR032675">
    <property type="entry name" value="LRR_dom_sf"/>
</dbReference>
<feature type="transmembrane region" description="Helical" evidence="1">
    <location>
        <begin position="21"/>
        <end position="43"/>
    </location>
</feature>
<dbReference type="EMBL" id="GG682533">
    <property type="protein sequence ID" value="EER03001.1"/>
    <property type="molecule type" value="Genomic_DNA"/>
</dbReference>
<dbReference type="AlphaFoldDB" id="C5LJU2"/>
<accession>C5LJU2</accession>
<proteinExistence type="predicted"/>
<dbReference type="SUPFAM" id="SSF52058">
    <property type="entry name" value="L domain-like"/>
    <property type="match status" value="1"/>
</dbReference>
<sequence>MLVLVVGPITIILNNRVWAALFDAITAFSFTAAYLIISGHILLPGTWPALHFQTFISFLSTILPAALSLDNMIGVDRYLLEIAKNPELTRVQRRTSLRYYVIALISWTIGISGFVYVAITQFKGDCNELIPNFDSECLVPVYPILDSQSCDCRMASVYLEGDCVQDDMKRLSQYNRIEYLRISDHDPTPSTTCTNQPQVLFDTLSALGELIVLSLVAVPIETLNLTRMETLEILGVTATNLATIPDDVHLRLPSIRSFELDLSQIQDLPFDSLKQMRHLEYIGLAGNPICYGTEFPEWTAGIVDCGLAHDGSCEVDASLMGLSETVNGYCKKWVAGGASTECLPVCETTFQTYSVADIDG</sequence>
<keyword evidence="1" id="KW-0472">Membrane</keyword>
<feature type="non-terminal residue" evidence="2">
    <location>
        <position position="360"/>
    </location>
</feature>
<name>C5LJU2_PERM5</name>
<keyword evidence="3" id="KW-1185">Reference proteome</keyword>